<evidence type="ECO:0000313" key="1">
    <source>
        <dbReference type="EMBL" id="QHU16602.1"/>
    </source>
</evidence>
<dbReference type="AlphaFoldDB" id="A0A6C0KF13"/>
<proteinExistence type="predicted"/>
<dbReference type="EMBL" id="MN740887">
    <property type="protein sequence ID" value="QHU16602.1"/>
    <property type="molecule type" value="Genomic_DNA"/>
</dbReference>
<reference evidence="1" key="1">
    <citation type="journal article" date="2020" name="Nature">
        <title>Giant virus diversity and host interactions through global metagenomics.</title>
        <authorList>
            <person name="Schulz F."/>
            <person name="Roux S."/>
            <person name="Paez-Espino D."/>
            <person name="Jungbluth S."/>
            <person name="Walsh D.A."/>
            <person name="Denef V.J."/>
            <person name="McMahon K.D."/>
            <person name="Konstantinidis K.T."/>
            <person name="Eloe-Fadrosh E.A."/>
            <person name="Kyrpides N.C."/>
            <person name="Woyke T."/>
        </authorList>
    </citation>
    <scope>NUCLEOTIDE SEQUENCE</scope>
    <source>
        <strain evidence="1">GVMAG-S-3300012000-53</strain>
    </source>
</reference>
<organism evidence="1">
    <name type="scientific">viral metagenome</name>
    <dbReference type="NCBI Taxonomy" id="1070528"/>
    <lineage>
        <taxon>unclassified sequences</taxon>
        <taxon>metagenomes</taxon>
        <taxon>organismal metagenomes</taxon>
    </lineage>
</organism>
<evidence type="ECO:0008006" key="2">
    <source>
        <dbReference type="Google" id="ProtNLM"/>
    </source>
</evidence>
<sequence>MKFNTNLVIAAVVFVFVVLFSIGCSCTKVSPYYKDNLFPKYFKYEAFEPMKDEKKSFASWVSGNAAVKPAEPVKVEGFQGLQSAPFEVQGVIDVFSQAQGSPSCTPVPYSNSMGFLCLDDKQKALLTTRGGNASGKPMELGPQ</sequence>
<name>A0A6C0KF13_9ZZZZ</name>
<protein>
    <recommendedName>
        <fullName evidence="2">Lipoprotein</fullName>
    </recommendedName>
</protein>
<accession>A0A6C0KF13</accession>
<dbReference type="PROSITE" id="PS51257">
    <property type="entry name" value="PROKAR_LIPOPROTEIN"/>
    <property type="match status" value="1"/>
</dbReference>